<dbReference type="Proteomes" id="UP000199496">
    <property type="component" value="Unassembled WGS sequence"/>
</dbReference>
<dbReference type="EMBL" id="FOFO01000035">
    <property type="protein sequence ID" value="SEQ47718.1"/>
    <property type="molecule type" value="Genomic_DNA"/>
</dbReference>
<evidence type="ECO:0000313" key="1">
    <source>
        <dbReference type="EMBL" id="SEQ47718.1"/>
    </source>
</evidence>
<sequence>MVVMEDLKVASMSRRPKAKVDDRGLLFRLSVFAQAEKKQ</sequence>
<proteinExistence type="predicted"/>
<name>A0A1H9GD71_9GAMM</name>
<keyword evidence="2" id="KW-1185">Reference proteome</keyword>
<reference evidence="1 2" key="1">
    <citation type="submission" date="2016-10" db="EMBL/GenBank/DDBJ databases">
        <authorList>
            <person name="de Groot N.N."/>
        </authorList>
    </citation>
    <scope>NUCLEOTIDE SEQUENCE [LARGE SCALE GENOMIC DNA]</scope>
    <source>
        <strain evidence="1 2">B7-7</strain>
    </source>
</reference>
<dbReference type="AlphaFoldDB" id="A0A1H9GD71"/>
<organism evidence="1 2">
    <name type="scientific">Ectothiorhodospira magna</name>
    <dbReference type="NCBI Taxonomy" id="867345"/>
    <lineage>
        <taxon>Bacteria</taxon>
        <taxon>Pseudomonadati</taxon>
        <taxon>Pseudomonadota</taxon>
        <taxon>Gammaproteobacteria</taxon>
        <taxon>Chromatiales</taxon>
        <taxon>Ectothiorhodospiraceae</taxon>
        <taxon>Ectothiorhodospira</taxon>
    </lineage>
</organism>
<evidence type="ECO:0000313" key="2">
    <source>
        <dbReference type="Proteomes" id="UP000199496"/>
    </source>
</evidence>
<gene>
    <name evidence="1" type="ORF">SAMN05421693_1357</name>
</gene>
<evidence type="ECO:0008006" key="3">
    <source>
        <dbReference type="Google" id="ProtNLM"/>
    </source>
</evidence>
<protein>
    <recommendedName>
        <fullName evidence="3">Transposase</fullName>
    </recommendedName>
</protein>
<accession>A0A1H9GD71</accession>